<evidence type="ECO:0000256" key="5">
    <source>
        <dbReference type="ARBA" id="ARBA00023242"/>
    </source>
</evidence>
<feature type="compositionally biased region" description="Basic and acidic residues" evidence="6">
    <location>
        <begin position="31"/>
        <end position="51"/>
    </location>
</feature>
<feature type="compositionally biased region" description="Basic residues" evidence="6">
    <location>
        <begin position="54"/>
        <end position="63"/>
    </location>
</feature>
<feature type="compositionally biased region" description="Basic residues" evidence="6">
    <location>
        <begin position="79"/>
        <end position="100"/>
    </location>
</feature>
<dbReference type="InterPro" id="IPR052035">
    <property type="entry name" value="ZnF_BED_domain_contain"/>
</dbReference>
<dbReference type="GO" id="GO:0008270">
    <property type="term" value="F:zinc ion binding"/>
    <property type="evidence" value="ECO:0007669"/>
    <property type="project" value="UniProtKB-KW"/>
</dbReference>
<feature type="region of interest" description="Disordered" evidence="6">
    <location>
        <begin position="135"/>
        <end position="180"/>
    </location>
</feature>
<dbReference type="PANTHER" id="PTHR46481:SF10">
    <property type="entry name" value="ZINC FINGER BED DOMAIN-CONTAINING PROTEIN 39"/>
    <property type="match status" value="1"/>
</dbReference>
<dbReference type="GO" id="GO:0005634">
    <property type="term" value="C:nucleus"/>
    <property type="evidence" value="ECO:0007669"/>
    <property type="project" value="UniProtKB-SubCell"/>
</dbReference>
<comment type="caution">
    <text evidence="7">The sequence shown here is derived from an EMBL/GenBank/DDBJ whole genome shotgun (WGS) entry which is preliminary data.</text>
</comment>
<dbReference type="Proteomes" id="UP000772434">
    <property type="component" value="Unassembled WGS sequence"/>
</dbReference>
<name>A0A9P5PWK3_9AGAR</name>
<reference evidence="7" key="1">
    <citation type="submission" date="2020-11" db="EMBL/GenBank/DDBJ databases">
        <authorList>
            <consortium name="DOE Joint Genome Institute"/>
            <person name="Ahrendt S."/>
            <person name="Riley R."/>
            <person name="Andreopoulos W."/>
            <person name="Labutti K."/>
            <person name="Pangilinan J."/>
            <person name="Ruiz-Duenas F.J."/>
            <person name="Barrasa J.M."/>
            <person name="Sanchez-Garcia M."/>
            <person name="Camarero S."/>
            <person name="Miyauchi S."/>
            <person name="Serrano A."/>
            <person name="Linde D."/>
            <person name="Babiker R."/>
            <person name="Drula E."/>
            <person name="Ayuso-Fernandez I."/>
            <person name="Pacheco R."/>
            <person name="Padilla G."/>
            <person name="Ferreira P."/>
            <person name="Barriuso J."/>
            <person name="Kellner H."/>
            <person name="Castanera R."/>
            <person name="Alfaro M."/>
            <person name="Ramirez L."/>
            <person name="Pisabarro A.G."/>
            <person name="Kuo A."/>
            <person name="Tritt A."/>
            <person name="Lipzen A."/>
            <person name="He G."/>
            <person name="Yan M."/>
            <person name="Ng V."/>
            <person name="Cullen D."/>
            <person name="Martin F."/>
            <person name="Rosso M.-N."/>
            <person name="Henrissat B."/>
            <person name="Hibbett D."/>
            <person name="Martinez A.T."/>
            <person name="Grigoriev I.V."/>
        </authorList>
    </citation>
    <scope>NUCLEOTIDE SEQUENCE</scope>
    <source>
        <strain evidence="7">AH 40177</strain>
    </source>
</reference>
<dbReference type="OrthoDB" id="3259181at2759"/>
<dbReference type="AlphaFoldDB" id="A0A9P5PWK3"/>
<evidence type="ECO:0000313" key="8">
    <source>
        <dbReference type="Proteomes" id="UP000772434"/>
    </source>
</evidence>
<sequence length="370" mass="41922">MTSSEQDHIIQTQTIAKRNDWEQCATNTDGTLKDAKDIDFGPDPGKPDDTPIHPPRRPSRGKNQRMMEAIISEKEPLIKKGRASKQKVGGSKKAKGKAKHGAISDPEDLTYSGSEIETELDSDVDFSISNEELADSLPSKTVPEGATRTGRNTQEKRKWKKQKTLADETSTSTNAVEKETKSSRVRNPIWNFFIEASKPNEITTHESGDRYYRCRHGDSNKVLRVSERIRFSTNVSIAEGIKVFETRAELLKYLDTLAGLVERQQTLQETLTRSAERKLGEWDQSIFETLLTEWLVSCDQPFQEVKRVEFRALLDYVHHSTTSLKIPSADTVQRRVMKTGLEMEKQLKDFFQKLEGKVSIALDTWTSSNG</sequence>
<evidence type="ECO:0000256" key="4">
    <source>
        <dbReference type="ARBA" id="ARBA00022833"/>
    </source>
</evidence>
<protein>
    <submittedName>
        <fullName evidence="7">Uncharacterized protein</fullName>
    </submittedName>
</protein>
<comment type="subcellular location">
    <subcellularLocation>
        <location evidence="1">Nucleus</location>
    </subcellularLocation>
</comment>
<accession>A0A9P5PWK3</accession>
<keyword evidence="2" id="KW-0479">Metal-binding</keyword>
<gene>
    <name evidence="7" type="ORF">BDP27DRAFT_1362466</name>
</gene>
<evidence type="ECO:0000256" key="2">
    <source>
        <dbReference type="ARBA" id="ARBA00022723"/>
    </source>
</evidence>
<proteinExistence type="predicted"/>
<keyword evidence="3" id="KW-0863">Zinc-finger</keyword>
<feature type="region of interest" description="Disordered" evidence="6">
    <location>
        <begin position="26"/>
        <end position="113"/>
    </location>
</feature>
<organism evidence="7 8">
    <name type="scientific">Rhodocollybia butyracea</name>
    <dbReference type="NCBI Taxonomy" id="206335"/>
    <lineage>
        <taxon>Eukaryota</taxon>
        <taxon>Fungi</taxon>
        <taxon>Dikarya</taxon>
        <taxon>Basidiomycota</taxon>
        <taxon>Agaricomycotina</taxon>
        <taxon>Agaricomycetes</taxon>
        <taxon>Agaricomycetidae</taxon>
        <taxon>Agaricales</taxon>
        <taxon>Marasmiineae</taxon>
        <taxon>Omphalotaceae</taxon>
        <taxon>Rhodocollybia</taxon>
    </lineage>
</organism>
<evidence type="ECO:0000256" key="1">
    <source>
        <dbReference type="ARBA" id="ARBA00004123"/>
    </source>
</evidence>
<evidence type="ECO:0000313" key="7">
    <source>
        <dbReference type="EMBL" id="KAF9070584.1"/>
    </source>
</evidence>
<evidence type="ECO:0000256" key="3">
    <source>
        <dbReference type="ARBA" id="ARBA00022771"/>
    </source>
</evidence>
<keyword evidence="8" id="KW-1185">Reference proteome</keyword>
<evidence type="ECO:0000256" key="6">
    <source>
        <dbReference type="SAM" id="MobiDB-lite"/>
    </source>
</evidence>
<keyword evidence="5" id="KW-0539">Nucleus</keyword>
<keyword evidence="4" id="KW-0862">Zinc</keyword>
<dbReference type="EMBL" id="JADNRY010000039">
    <property type="protein sequence ID" value="KAF9070584.1"/>
    <property type="molecule type" value="Genomic_DNA"/>
</dbReference>
<dbReference type="PANTHER" id="PTHR46481">
    <property type="entry name" value="ZINC FINGER BED DOMAIN-CONTAINING PROTEIN 4"/>
    <property type="match status" value="1"/>
</dbReference>